<name>A0AAE0ZJD0_9GAST</name>
<dbReference type="Proteomes" id="UP001283361">
    <property type="component" value="Unassembled WGS sequence"/>
</dbReference>
<accession>A0AAE0ZJD0</accession>
<protein>
    <submittedName>
        <fullName evidence="1">Uncharacterized protein</fullName>
    </submittedName>
</protein>
<dbReference type="EMBL" id="JAWDGP010003905">
    <property type="protein sequence ID" value="KAK3769527.1"/>
    <property type="molecule type" value="Genomic_DNA"/>
</dbReference>
<gene>
    <name evidence="1" type="ORF">RRG08_044722</name>
</gene>
<proteinExistence type="predicted"/>
<comment type="caution">
    <text evidence="1">The sequence shown here is derived from an EMBL/GenBank/DDBJ whole genome shotgun (WGS) entry which is preliminary data.</text>
</comment>
<evidence type="ECO:0000313" key="1">
    <source>
        <dbReference type="EMBL" id="KAK3769527.1"/>
    </source>
</evidence>
<keyword evidence="2" id="KW-1185">Reference proteome</keyword>
<organism evidence="1 2">
    <name type="scientific">Elysia crispata</name>
    <name type="common">lettuce slug</name>
    <dbReference type="NCBI Taxonomy" id="231223"/>
    <lineage>
        <taxon>Eukaryota</taxon>
        <taxon>Metazoa</taxon>
        <taxon>Spiralia</taxon>
        <taxon>Lophotrochozoa</taxon>
        <taxon>Mollusca</taxon>
        <taxon>Gastropoda</taxon>
        <taxon>Heterobranchia</taxon>
        <taxon>Euthyneura</taxon>
        <taxon>Panpulmonata</taxon>
        <taxon>Sacoglossa</taxon>
        <taxon>Placobranchoidea</taxon>
        <taxon>Plakobranchidae</taxon>
        <taxon>Elysia</taxon>
    </lineage>
</organism>
<reference evidence="1" key="1">
    <citation type="journal article" date="2023" name="G3 (Bethesda)">
        <title>A reference genome for the long-term kleptoplast-retaining sea slug Elysia crispata morphotype clarki.</title>
        <authorList>
            <person name="Eastman K.E."/>
            <person name="Pendleton A.L."/>
            <person name="Shaikh M.A."/>
            <person name="Suttiyut T."/>
            <person name="Ogas R."/>
            <person name="Tomko P."/>
            <person name="Gavelis G."/>
            <person name="Widhalm J.R."/>
            <person name="Wisecaver J.H."/>
        </authorList>
    </citation>
    <scope>NUCLEOTIDE SEQUENCE</scope>
    <source>
        <strain evidence="1">ECLA1</strain>
    </source>
</reference>
<dbReference type="AlphaFoldDB" id="A0AAE0ZJD0"/>
<sequence length="202" mass="21984">MTNLSCLPSQDRVVSLAAVDRETRADNPTRNMGCGPRGVTVHHGYTVKAPSFGSLCDNWVIRGSSHGMVLNPVDRTRSADVYFKLSVLNASCNGIVQSDLNCTYLLESDCSSDLVEVSLKGSLVAWRECDCHGDFVTFCDGKLSRGLYSVVTGTLFSCHGDFVTFYDGKLSRGLCSVVMETLFPSMMRKLLGLEVACCNDVI</sequence>
<evidence type="ECO:0000313" key="2">
    <source>
        <dbReference type="Proteomes" id="UP001283361"/>
    </source>
</evidence>